<sequence>MIKWSGWIITLCGIAHTVGALTVEKAARHAGTWFSGGLWEEELSEMSPAGSAYFLSLDSFGVPLTLVGLIVLWLERRGITPPMFIAWILAVWTLVDAVVLPFTPWPLFVIAIVLLVLGTRRARTAS</sequence>
<organism evidence="2 3">
    <name type="scientific">Actinomadura namibiensis</name>
    <dbReference type="NCBI Taxonomy" id="182080"/>
    <lineage>
        <taxon>Bacteria</taxon>
        <taxon>Bacillati</taxon>
        <taxon>Actinomycetota</taxon>
        <taxon>Actinomycetes</taxon>
        <taxon>Streptosporangiales</taxon>
        <taxon>Thermomonosporaceae</taxon>
        <taxon>Actinomadura</taxon>
    </lineage>
</organism>
<reference evidence="2 3" key="1">
    <citation type="submission" date="2020-08" db="EMBL/GenBank/DDBJ databases">
        <title>Genomic Encyclopedia of Type Strains, Phase IV (KMG-IV): sequencing the most valuable type-strain genomes for metagenomic binning, comparative biology and taxonomic classification.</title>
        <authorList>
            <person name="Goeker M."/>
        </authorList>
    </citation>
    <scope>NUCLEOTIDE SEQUENCE [LARGE SCALE GENOMIC DNA]</scope>
    <source>
        <strain evidence="2 3">DSM 44197</strain>
    </source>
</reference>
<dbReference type="Pfam" id="PF20064">
    <property type="entry name" value="DUF6463"/>
    <property type="match status" value="1"/>
</dbReference>
<feature type="transmembrane region" description="Helical" evidence="1">
    <location>
        <begin position="52"/>
        <end position="74"/>
    </location>
</feature>
<feature type="transmembrane region" description="Helical" evidence="1">
    <location>
        <begin position="81"/>
        <end position="99"/>
    </location>
</feature>
<keyword evidence="1" id="KW-0472">Membrane</keyword>
<comment type="caution">
    <text evidence="2">The sequence shown here is derived from an EMBL/GenBank/DDBJ whole genome shotgun (WGS) entry which is preliminary data.</text>
</comment>
<evidence type="ECO:0000313" key="2">
    <source>
        <dbReference type="EMBL" id="MBA8953006.1"/>
    </source>
</evidence>
<dbReference type="Proteomes" id="UP000572680">
    <property type="component" value="Unassembled WGS sequence"/>
</dbReference>
<keyword evidence="1" id="KW-1133">Transmembrane helix</keyword>
<evidence type="ECO:0000256" key="1">
    <source>
        <dbReference type="SAM" id="Phobius"/>
    </source>
</evidence>
<protein>
    <submittedName>
        <fullName evidence="2">Uncharacterized protein</fullName>
    </submittedName>
</protein>
<accession>A0A7W3QMZ1</accession>
<dbReference type="EMBL" id="JACJIA010000006">
    <property type="protein sequence ID" value="MBA8953006.1"/>
    <property type="molecule type" value="Genomic_DNA"/>
</dbReference>
<dbReference type="RefSeq" id="WP_182845264.1">
    <property type="nucleotide sequence ID" value="NZ_BAAALP010000036.1"/>
</dbReference>
<name>A0A7W3QMZ1_ACTNM</name>
<proteinExistence type="predicted"/>
<keyword evidence="3" id="KW-1185">Reference proteome</keyword>
<evidence type="ECO:0000313" key="3">
    <source>
        <dbReference type="Proteomes" id="UP000572680"/>
    </source>
</evidence>
<dbReference type="InterPro" id="IPR045590">
    <property type="entry name" value="DUF6463"/>
</dbReference>
<dbReference type="AlphaFoldDB" id="A0A7W3QMZ1"/>
<gene>
    <name evidence="2" type="ORF">HNR61_004656</name>
</gene>
<keyword evidence="1" id="KW-0812">Transmembrane</keyword>